<reference evidence="2" key="1">
    <citation type="submission" date="2018-05" db="EMBL/GenBank/DDBJ databases">
        <authorList>
            <person name="Deangelis K."/>
            <person name="Huntemann M."/>
            <person name="Clum A."/>
            <person name="Pillay M."/>
            <person name="Palaniappan K."/>
            <person name="Varghese N."/>
            <person name="Mikhailova N."/>
            <person name="Stamatis D."/>
            <person name="Reddy T."/>
            <person name="Daum C."/>
            <person name="Shapiro N."/>
            <person name="Ivanova N."/>
            <person name="Kyrpides N."/>
            <person name="Woyke T."/>
        </authorList>
    </citation>
    <scope>NUCLEOTIDE SEQUENCE [LARGE SCALE GENOMIC DNA]</scope>
    <source>
        <strain evidence="2">GAS496</strain>
    </source>
</reference>
<evidence type="ECO:0000313" key="1">
    <source>
        <dbReference type="EMBL" id="PXX00388.1"/>
    </source>
</evidence>
<keyword evidence="2" id="KW-1185">Reference proteome</keyword>
<dbReference type="AlphaFoldDB" id="A0A318H6Y4"/>
<proteinExistence type="predicted"/>
<evidence type="ECO:0000313" key="2">
    <source>
        <dbReference type="Proteomes" id="UP000247781"/>
    </source>
</evidence>
<protein>
    <submittedName>
        <fullName evidence="1">Uncharacterized protein</fullName>
    </submittedName>
</protein>
<organism evidence="1 2">
    <name type="scientific">Mycolicibacterium moriokaense</name>
    <dbReference type="NCBI Taxonomy" id="39691"/>
    <lineage>
        <taxon>Bacteria</taxon>
        <taxon>Bacillati</taxon>
        <taxon>Actinomycetota</taxon>
        <taxon>Actinomycetes</taxon>
        <taxon>Mycobacteriales</taxon>
        <taxon>Mycobacteriaceae</taxon>
        <taxon>Mycolicibacterium</taxon>
    </lineage>
</organism>
<dbReference type="EMBL" id="QJJU01000034">
    <property type="protein sequence ID" value="PXX00388.1"/>
    <property type="molecule type" value="Genomic_DNA"/>
</dbReference>
<accession>A0A318H6Y4</accession>
<dbReference type="Proteomes" id="UP000247781">
    <property type="component" value="Unassembled WGS sequence"/>
</dbReference>
<reference evidence="1 2" key="2">
    <citation type="submission" date="2018-06" db="EMBL/GenBank/DDBJ databases">
        <title>Sequencing of bacterial isolates from soil warming experiment in Harvard Forest, Massachusetts, USA.</title>
        <authorList>
            <person name="Deangelis K.PhD."/>
        </authorList>
    </citation>
    <scope>NUCLEOTIDE SEQUENCE [LARGE SCALE GENOMIC DNA]</scope>
    <source>
        <strain evidence="1 2">GAS496</strain>
    </source>
</reference>
<comment type="caution">
    <text evidence="1">The sequence shown here is derived from an EMBL/GenBank/DDBJ whole genome shotgun (WGS) entry which is preliminary data.</text>
</comment>
<sequence length="42" mass="4836">MALFDRLDPDQQLHIVISLDDPNRTDWNFCRNPVAAVCCCET</sequence>
<gene>
    <name evidence="1" type="ORF">C8E89_13440</name>
</gene>
<name>A0A318H6Y4_9MYCO</name>